<organism evidence="1">
    <name type="scientific">Arundo donax</name>
    <name type="common">Giant reed</name>
    <name type="synonym">Donax arundinaceus</name>
    <dbReference type="NCBI Taxonomy" id="35708"/>
    <lineage>
        <taxon>Eukaryota</taxon>
        <taxon>Viridiplantae</taxon>
        <taxon>Streptophyta</taxon>
        <taxon>Embryophyta</taxon>
        <taxon>Tracheophyta</taxon>
        <taxon>Spermatophyta</taxon>
        <taxon>Magnoliopsida</taxon>
        <taxon>Liliopsida</taxon>
        <taxon>Poales</taxon>
        <taxon>Poaceae</taxon>
        <taxon>PACMAD clade</taxon>
        <taxon>Arundinoideae</taxon>
        <taxon>Arundineae</taxon>
        <taxon>Arundo</taxon>
    </lineage>
</organism>
<dbReference type="AlphaFoldDB" id="A0A0A9ARX8"/>
<sequence>MRGATVAPAETVAAPADHVAIPSLSERLDGAPIASRRARARSGRRVG</sequence>
<evidence type="ECO:0000313" key="1">
    <source>
        <dbReference type="EMBL" id="JAD54509.1"/>
    </source>
</evidence>
<accession>A0A0A9ARX8</accession>
<protein>
    <submittedName>
        <fullName evidence="1">Uncharacterized protein</fullName>
    </submittedName>
</protein>
<name>A0A0A9ARX8_ARUDO</name>
<reference evidence="1" key="2">
    <citation type="journal article" date="2015" name="Data Brief">
        <title>Shoot transcriptome of the giant reed, Arundo donax.</title>
        <authorList>
            <person name="Barrero R.A."/>
            <person name="Guerrero F.D."/>
            <person name="Moolhuijzen P."/>
            <person name="Goolsby J.A."/>
            <person name="Tidwell J."/>
            <person name="Bellgard S.E."/>
            <person name="Bellgard M.I."/>
        </authorList>
    </citation>
    <scope>NUCLEOTIDE SEQUENCE</scope>
    <source>
        <tissue evidence="1">Shoot tissue taken approximately 20 cm above the soil surface</tissue>
    </source>
</reference>
<reference evidence="1" key="1">
    <citation type="submission" date="2014-09" db="EMBL/GenBank/DDBJ databases">
        <authorList>
            <person name="Magalhaes I.L.F."/>
            <person name="Oliveira U."/>
            <person name="Santos F.R."/>
            <person name="Vidigal T.H.D.A."/>
            <person name="Brescovit A.D."/>
            <person name="Santos A.J."/>
        </authorList>
    </citation>
    <scope>NUCLEOTIDE SEQUENCE</scope>
    <source>
        <tissue evidence="1">Shoot tissue taken approximately 20 cm above the soil surface</tissue>
    </source>
</reference>
<proteinExistence type="predicted"/>
<dbReference type="EMBL" id="GBRH01243386">
    <property type="protein sequence ID" value="JAD54509.1"/>
    <property type="molecule type" value="Transcribed_RNA"/>
</dbReference>